<protein>
    <recommendedName>
        <fullName evidence="2">DUF4126 domain-containing protein</fullName>
    </recommendedName>
</protein>
<reference evidence="4" key="2">
    <citation type="submission" date="2016-01" db="EMBL/GenBank/DDBJ databases">
        <title>First complete genome sequence of a species in the genus Microterricola, an extremophilic cold active enzyme producing strain ERGS5:02 isolated from Sikkim Himalaya.</title>
        <authorList>
            <person name="Kumar R."/>
            <person name="Singh D."/>
            <person name="Swarnkar M.K."/>
        </authorList>
    </citation>
    <scope>NUCLEOTIDE SEQUENCE [LARGE SCALE GENOMIC DNA]</scope>
    <source>
        <strain evidence="4">ERGS5:02</strain>
    </source>
</reference>
<dbReference type="KEGG" id="mvd:AWU67_05445"/>
<keyword evidence="1" id="KW-1133">Transmembrane helix</keyword>
<dbReference type="RefSeq" id="WP_067232205.1">
    <property type="nucleotide sequence ID" value="NZ_CP014145.1"/>
</dbReference>
<feature type="domain" description="DUF4126" evidence="2">
    <location>
        <begin position="5"/>
        <end position="187"/>
    </location>
</feature>
<dbReference type="Proteomes" id="UP000058305">
    <property type="component" value="Chromosome"/>
</dbReference>
<organism evidence="3 4">
    <name type="scientific">Microterricola viridarii</name>
    <dbReference type="NCBI Taxonomy" id="412690"/>
    <lineage>
        <taxon>Bacteria</taxon>
        <taxon>Bacillati</taxon>
        <taxon>Actinomycetota</taxon>
        <taxon>Actinomycetes</taxon>
        <taxon>Micrococcales</taxon>
        <taxon>Microbacteriaceae</taxon>
        <taxon>Microterricola</taxon>
    </lineage>
</organism>
<feature type="transmembrane region" description="Helical" evidence="1">
    <location>
        <begin position="6"/>
        <end position="29"/>
    </location>
</feature>
<dbReference type="Pfam" id="PF13548">
    <property type="entry name" value="DUF4126"/>
    <property type="match status" value="1"/>
</dbReference>
<reference evidence="3 4" key="1">
    <citation type="journal article" date="2016" name="J. Biotechnol.">
        <title>First complete genome sequence of a species in the genus Microterricola, an extremophilic cold active enzyme producing bacterial strain ERGS5:02 isolated from Sikkim Himalaya.</title>
        <authorList>
            <person name="Himanshu"/>
            <person name="Swarnkar M.K."/>
            <person name="Singh D."/>
            <person name="Kumar R."/>
        </authorList>
    </citation>
    <scope>NUCLEOTIDE SEQUENCE [LARGE SCALE GENOMIC DNA]</scope>
    <source>
        <strain evidence="3 4">ERGS5:02</strain>
    </source>
</reference>
<feature type="transmembrane region" description="Helical" evidence="1">
    <location>
        <begin position="41"/>
        <end position="63"/>
    </location>
</feature>
<keyword evidence="4" id="KW-1185">Reference proteome</keyword>
<proteinExistence type="predicted"/>
<dbReference type="AlphaFoldDB" id="A0A0Y0QDL1"/>
<evidence type="ECO:0000256" key="1">
    <source>
        <dbReference type="SAM" id="Phobius"/>
    </source>
</evidence>
<evidence type="ECO:0000259" key="2">
    <source>
        <dbReference type="Pfam" id="PF13548"/>
    </source>
</evidence>
<feature type="transmembrane region" description="Helical" evidence="1">
    <location>
        <begin position="157"/>
        <end position="185"/>
    </location>
</feature>
<dbReference type="InterPro" id="IPR025196">
    <property type="entry name" value="DUF4126"/>
</dbReference>
<keyword evidence="1" id="KW-0812">Transmembrane</keyword>
<gene>
    <name evidence="3" type="ORF">AWU67_05445</name>
</gene>
<dbReference type="OrthoDB" id="161516at2"/>
<accession>A0A0Y0QDL1</accession>
<keyword evidence="1" id="KW-0472">Membrane</keyword>
<name>A0A0Y0QDL1_9MICO</name>
<evidence type="ECO:0000313" key="3">
    <source>
        <dbReference type="EMBL" id="AMB60366.1"/>
    </source>
</evidence>
<evidence type="ECO:0000313" key="4">
    <source>
        <dbReference type="Proteomes" id="UP000058305"/>
    </source>
</evidence>
<sequence length="202" mass="20998">MLEFLTGSALAASAGLNAYIPLLLIGLGSRFTDLIELPANWAWLQNEWVLGILAVLLVLEILADKVPGVDSVNDIVQTVIRPTSGGLAFGSGTAATTVAITDPATFFSSNQWVPIAVGAGIALAVHLAKLSVRPVANALTAGLAAPVISTVEDVSSVVLSVLAILAPVLALLAMIGGVVLVLRWVRRLRHSRRSTARPARSP</sequence>
<dbReference type="EMBL" id="CP014145">
    <property type="protein sequence ID" value="AMB60366.1"/>
    <property type="molecule type" value="Genomic_DNA"/>
</dbReference>
<feature type="transmembrane region" description="Helical" evidence="1">
    <location>
        <begin position="111"/>
        <end position="128"/>
    </location>
</feature>